<protein>
    <submittedName>
        <fullName evidence="2">Glucokinase</fullName>
    </submittedName>
</protein>
<evidence type="ECO:0000256" key="1">
    <source>
        <dbReference type="ARBA" id="ARBA00006479"/>
    </source>
</evidence>
<dbReference type="PANTHER" id="PTHR18964:SF149">
    <property type="entry name" value="BIFUNCTIONAL UDP-N-ACETYLGLUCOSAMINE 2-EPIMERASE_N-ACETYLMANNOSAMINE KINASE"/>
    <property type="match status" value="1"/>
</dbReference>
<dbReference type="OrthoDB" id="9795247at2"/>
<accession>A0A1H9UQL2</accession>
<comment type="similarity">
    <text evidence="1">Belongs to the ROK (NagC/XylR) family.</text>
</comment>
<dbReference type="GO" id="GO:0016301">
    <property type="term" value="F:kinase activity"/>
    <property type="evidence" value="ECO:0007669"/>
    <property type="project" value="UniProtKB-KW"/>
</dbReference>
<name>A0A1H9UQL2_9BACI</name>
<dbReference type="RefSeq" id="WP_093051984.1">
    <property type="nucleotide sequence ID" value="NZ_FOGT01000008.1"/>
</dbReference>
<dbReference type="Proteomes" id="UP000198571">
    <property type="component" value="Unassembled WGS sequence"/>
</dbReference>
<dbReference type="Gene3D" id="3.30.420.40">
    <property type="match status" value="2"/>
</dbReference>
<evidence type="ECO:0000313" key="2">
    <source>
        <dbReference type="EMBL" id="SES11820.1"/>
    </source>
</evidence>
<sequence length="319" mass="34527">MDTISVDFGGTFIKIGLIRDGHVADFTDTPSYSGKGLTPRLAVVETIVAELLEKNAMTAGELNGIGIAIPGLVDATEKRVLSTNAKYNDAINFSFTRWVDKTFNVPFIIENDARAALAGEVFHGGAQGSEDAVMMIFGTGIGTAAMINGQLLRGKHHQAGVLGGHFITDHAGYMCTCGNKGCVEAQASNWSLPIVARERAGFNKSRLADADHVDYKSVVENARAGDDFSESFLEDLIEHWAAGLTNLVHAYDPSTVILSGGLMKSKDYLLPKIKARVLERTWTPWGQPEFLAAEKPEHSVLLGLHHLTVTEYRKTKGVL</sequence>
<dbReference type="EMBL" id="FOGT01000008">
    <property type="protein sequence ID" value="SES11820.1"/>
    <property type="molecule type" value="Genomic_DNA"/>
</dbReference>
<evidence type="ECO:0000313" key="3">
    <source>
        <dbReference type="Proteomes" id="UP000198571"/>
    </source>
</evidence>
<dbReference type="InterPro" id="IPR043129">
    <property type="entry name" value="ATPase_NBD"/>
</dbReference>
<dbReference type="InterPro" id="IPR000600">
    <property type="entry name" value="ROK"/>
</dbReference>
<proteinExistence type="inferred from homology"/>
<keyword evidence="3" id="KW-1185">Reference proteome</keyword>
<dbReference type="Pfam" id="PF00480">
    <property type="entry name" value="ROK"/>
    <property type="match status" value="1"/>
</dbReference>
<organism evidence="2 3">
    <name type="scientific">Salipaludibacillus aurantiacus</name>
    <dbReference type="NCBI Taxonomy" id="1601833"/>
    <lineage>
        <taxon>Bacteria</taxon>
        <taxon>Bacillati</taxon>
        <taxon>Bacillota</taxon>
        <taxon>Bacilli</taxon>
        <taxon>Bacillales</taxon>
        <taxon>Bacillaceae</taxon>
    </lineage>
</organism>
<keyword evidence="2" id="KW-0418">Kinase</keyword>
<reference evidence="3" key="1">
    <citation type="submission" date="2016-10" db="EMBL/GenBank/DDBJ databases">
        <authorList>
            <person name="Varghese N."/>
            <person name="Submissions S."/>
        </authorList>
    </citation>
    <scope>NUCLEOTIDE SEQUENCE [LARGE SCALE GENOMIC DNA]</scope>
    <source>
        <strain evidence="3">S9</strain>
    </source>
</reference>
<keyword evidence="2" id="KW-0808">Transferase</keyword>
<dbReference type="SUPFAM" id="SSF53067">
    <property type="entry name" value="Actin-like ATPase domain"/>
    <property type="match status" value="1"/>
</dbReference>
<dbReference type="STRING" id="1601833.SAMN05518684_108114"/>
<gene>
    <name evidence="2" type="ORF">SAMN05518684_108114</name>
</gene>
<dbReference type="AlphaFoldDB" id="A0A1H9UQL2"/>
<dbReference type="PANTHER" id="PTHR18964">
    <property type="entry name" value="ROK (REPRESSOR, ORF, KINASE) FAMILY"/>
    <property type="match status" value="1"/>
</dbReference>